<evidence type="ECO:0008006" key="8">
    <source>
        <dbReference type="Google" id="ProtNLM"/>
    </source>
</evidence>
<evidence type="ECO:0000256" key="5">
    <source>
        <dbReference type="ARBA" id="ARBA00023274"/>
    </source>
</evidence>
<dbReference type="Gene3D" id="2.20.25.100">
    <property type="entry name" value="Zn-binding ribosomal proteins"/>
    <property type="match status" value="1"/>
</dbReference>
<evidence type="ECO:0000256" key="4">
    <source>
        <dbReference type="ARBA" id="ARBA00022980"/>
    </source>
</evidence>
<keyword evidence="3" id="KW-0862">Zinc</keyword>
<evidence type="ECO:0000256" key="3">
    <source>
        <dbReference type="ARBA" id="ARBA00022833"/>
    </source>
</evidence>
<organism evidence="6 7">
    <name type="scientific">Erpetoichthys calabaricus</name>
    <name type="common">Rope fish</name>
    <name type="synonym">Calamoichthys calabaricus</name>
    <dbReference type="NCBI Taxonomy" id="27687"/>
    <lineage>
        <taxon>Eukaryota</taxon>
        <taxon>Metazoa</taxon>
        <taxon>Chordata</taxon>
        <taxon>Craniata</taxon>
        <taxon>Vertebrata</taxon>
        <taxon>Euteleostomi</taxon>
        <taxon>Actinopterygii</taxon>
        <taxon>Polypteriformes</taxon>
        <taxon>Polypteridae</taxon>
        <taxon>Erpetoichthys</taxon>
    </lineage>
</organism>
<keyword evidence="7" id="KW-1185">Reference proteome</keyword>
<keyword evidence="4" id="KW-0689">Ribosomal protein</keyword>
<dbReference type="InterPro" id="IPR000592">
    <property type="entry name" value="Ribosomal_eS27"/>
</dbReference>
<dbReference type="AlphaFoldDB" id="A0A8C4TCV9"/>
<dbReference type="SUPFAM" id="SSF57829">
    <property type="entry name" value="Zn-binding ribosomal proteins"/>
    <property type="match status" value="1"/>
</dbReference>
<evidence type="ECO:0000313" key="7">
    <source>
        <dbReference type="Proteomes" id="UP000694620"/>
    </source>
</evidence>
<dbReference type="GO" id="GO:0003735">
    <property type="term" value="F:structural constituent of ribosome"/>
    <property type="evidence" value="ECO:0007669"/>
    <property type="project" value="InterPro"/>
</dbReference>
<dbReference type="GO" id="GO:0006412">
    <property type="term" value="P:translation"/>
    <property type="evidence" value="ECO:0007669"/>
    <property type="project" value="InterPro"/>
</dbReference>
<reference evidence="6" key="3">
    <citation type="submission" date="2025-09" db="UniProtKB">
        <authorList>
            <consortium name="Ensembl"/>
        </authorList>
    </citation>
    <scope>IDENTIFICATION</scope>
</reference>
<dbReference type="InterPro" id="IPR023407">
    <property type="entry name" value="Ribosomal_eS27_Zn-bd_dom_sf"/>
</dbReference>
<proteinExistence type="inferred from homology"/>
<protein>
    <recommendedName>
        <fullName evidence="8">40S ribosomal protein S27</fullName>
    </recommendedName>
</protein>
<evidence type="ECO:0000256" key="2">
    <source>
        <dbReference type="ARBA" id="ARBA00010919"/>
    </source>
</evidence>
<dbReference type="PANTHER" id="PTHR11594">
    <property type="entry name" value="40S RIBOSOMAL PROTEIN S27"/>
    <property type="match status" value="1"/>
</dbReference>
<evidence type="ECO:0000256" key="1">
    <source>
        <dbReference type="ARBA" id="ARBA00001947"/>
    </source>
</evidence>
<reference evidence="6" key="2">
    <citation type="submission" date="2025-08" db="UniProtKB">
        <authorList>
            <consortium name="Ensembl"/>
        </authorList>
    </citation>
    <scope>IDENTIFICATION</scope>
</reference>
<dbReference type="Proteomes" id="UP000694620">
    <property type="component" value="Chromosome 12"/>
</dbReference>
<keyword evidence="5" id="KW-0687">Ribonucleoprotein</keyword>
<dbReference type="GO" id="GO:1990904">
    <property type="term" value="C:ribonucleoprotein complex"/>
    <property type="evidence" value="ECO:0007669"/>
    <property type="project" value="UniProtKB-KW"/>
</dbReference>
<dbReference type="GO" id="GO:0005840">
    <property type="term" value="C:ribosome"/>
    <property type="evidence" value="ECO:0007669"/>
    <property type="project" value="UniProtKB-KW"/>
</dbReference>
<dbReference type="Pfam" id="PF01667">
    <property type="entry name" value="Ribosomal_S27e"/>
    <property type="match status" value="1"/>
</dbReference>
<dbReference type="Ensembl" id="ENSECRT00000030454.1">
    <property type="protein sequence ID" value="ENSECRP00000029820.1"/>
    <property type="gene ID" value="ENSECRG00000020253.1"/>
</dbReference>
<sequence length="90" mass="10036">MDVKCPGCYKITTVFSHVQRVVLCVNPPEAKLGSQKGAHSDESSIRMLPFSGRCCTGFRLWISWNCVSQPLSIGYPSFHNSLNRVPLTFC</sequence>
<dbReference type="InterPro" id="IPR011332">
    <property type="entry name" value="Ribosomal_zn-bd"/>
</dbReference>
<reference evidence="6" key="1">
    <citation type="submission" date="2021-06" db="EMBL/GenBank/DDBJ databases">
        <authorList>
            <consortium name="Wellcome Sanger Institute Data Sharing"/>
        </authorList>
    </citation>
    <scope>NUCLEOTIDE SEQUENCE [LARGE SCALE GENOMIC DNA]</scope>
</reference>
<name>A0A8C4TCV9_ERPCA</name>
<comment type="similarity">
    <text evidence="2">Belongs to the eukaryotic ribosomal protein eS27 family.</text>
</comment>
<comment type="cofactor">
    <cofactor evidence="1">
        <name>Zn(2+)</name>
        <dbReference type="ChEBI" id="CHEBI:29105"/>
    </cofactor>
</comment>
<accession>A0A8C4TCV9</accession>
<evidence type="ECO:0000313" key="6">
    <source>
        <dbReference type="Ensembl" id="ENSECRP00000029820.1"/>
    </source>
</evidence>